<dbReference type="AlphaFoldDB" id="A0A7W2IBS8"/>
<keyword evidence="4" id="KW-1003">Cell membrane</keyword>
<evidence type="ECO:0000256" key="6">
    <source>
        <dbReference type="ARBA" id="ARBA00022679"/>
    </source>
</evidence>
<dbReference type="PRINTS" id="PR00344">
    <property type="entry name" value="BCTRLSENSOR"/>
</dbReference>
<feature type="transmembrane region" description="Helical" evidence="10">
    <location>
        <begin position="6"/>
        <end position="27"/>
    </location>
</feature>
<proteinExistence type="predicted"/>
<keyword evidence="6" id="KW-0808">Transferase</keyword>
<evidence type="ECO:0000256" key="9">
    <source>
        <dbReference type="ARBA" id="ARBA00022840"/>
    </source>
</evidence>
<dbReference type="GO" id="GO:0005524">
    <property type="term" value="F:ATP binding"/>
    <property type="evidence" value="ECO:0007669"/>
    <property type="project" value="UniProtKB-KW"/>
</dbReference>
<dbReference type="SMART" id="SM00387">
    <property type="entry name" value="HATPase_c"/>
    <property type="match status" value="1"/>
</dbReference>
<dbReference type="InterPro" id="IPR004358">
    <property type="entry name" value="Sig_transdc_His_kin-like_C"/>
</dbReference>
<evidence type="ECO:0000256" key="1">
    <source>
        <dbReference type="ARBA" id="ARBA00000085"/>
    </source>
</evidence>
<dbReference type="InterPro" id="IPR003660">
    <property type="entry name" value="HAMP_dom"/>
</dbReference>
<reference evidence="13 14" key="1">
    <citation type="submission" date="2020-07" db="EMBL/GenBank/DDBJ databases">
        <title>Novel species isolated from subtropical streams in China.</title>
        <authorList>
            <person name="Lu H."/>
        </authorList>
    </citation>
    <scope>NUCLEOTIDE SEQUENCE [LARGE SCALE GENOMIC DNA]</scope>
    <source>
        <strain evidence="13 14">LX20W</strain>
    </source>
</reference>
<dbReference type="GO" id="GO:0000155">
    <property type="term" value="F:phosphorelay sensor kinase activity"/>
    <property type="evidence" value="ECO:0007669"/>
    <property type="project" value="InterPro"/>
</dbReference>
<keyword evidence="8 13" id="KW-0418">Kinase</keyword>
<keyword evidence="14" id="KW-1185">Reference proteome</keyword>
<feature type="domain" description="HAMP" evidence="12">
    <location>
        <begin position="153"/>
        <end position="205"/>
    </location>
</feature>
<evidence type="ECO:0000256" key="4">
    <source>
        <dbReference type="ARBA" id="ARBA00022475"/>
    </source>
</evidence>
<evidence type="ECO:0000259" key="12">
    <source>
        <dbReference type="PROSITE" id="PS50885"/>
    </source>
</evidence>
<evidence type="ECO:0000256" key="10">
    <source>
        <dbReference type="SAM" id="Phobius"/>
    </source>
</evidence>
<evidence type="ECO:0000256" key="7">
    <source>
        <dbReference type="ARBA" id="ARBA00022741"/>
    </source>
</evidence>
<dbReference type="SMART" id="SM00304">
    <property type="entry name" value="HAMP"/>
    <property type="match status" value="1"/>
</dbReference>
<dbReference type="Pfam" id="PF02518">
    <property type="entry name" value="HATPase_c"/>
    <property type="match status" value="1"/>
</dbReference>
<evidence type="ECO:0000256" key="8">
    <source>
        <dbReference type="ARBA" id="ARBA00022777"/>
    </source>
</evidence>
<name>A0A7W2IBS8_9BURK</name>
<dbReference type="InterPro" id="IPR003661">
    <property type="entry name" value="HisK_dim/P_dom"/>
</dbReference>
<dbReference type="Pfam" id="PF00672">
    <property type="entry name" value="HAMP"/>
    <property type="match status" value="1"/>
</dbReference>
<keyword evidence="9" id="KW-0067">ATP-binding</keyword>
<evidence type="ECO:0000259" key="11">
    <source>
        <dbReference type="PROSITE" id="PS50109"/>
    </source>
</evidence>
<keyword evidence="10" id="KW-0812">Transmembrane</keyword>
<dbReference type="CDD" id="cd06225">
    <property type="entry name" value="HAMP"/>
    <property type="match status" value="1"/>
</dbReference>
<dbReference type="SUPFAM" id="SSF55874">
    <property type="entry name" value="ATPase domain of HSP90 chaperone/DNA topoisomerase II/histidine kinase"/>
    <property type="match status" value="1"/>
</dbReference>
<keyword evidence="7" id="KW-0547">Nucleotide-binding</keyword>
<dbReference type="InterPro" id="IPR003594">
    <property type="entry name" value="HATPase_dom"/>
</dbReference>
<dbReference type="SUPFAM" id="SSF158472">
    <property type="entry name" value="HAMP domain-like"/>
    <property type="match status" value="1"/>
</dbReference>
<dbReference type="SMART" id="SM00388">
    <property type="entry name" value="HisKA"/>
    <property type="match status" value="1"/>
</dbReference>
<dbReference type="PROSITE" id="PS50885">
    <property type="entry name" value="HAMP"/>
    <property type="match status" value="1"/>
</dbReference>
<organism evidence="13 14">
    <name type="scientific">Rugamonas brunnea</name>
    <dbReference type="NCBI Taxonomy" id="2758569"/>
    <lineage>
        <taxon>Bacteria</taxon>
        <taxon>Pseudomonadati</taxon>
        <taxon>Pseudomonadota</taxon>
        <taxon>Betaproteobacteria</taxon>
        <taxon>Burkholderiales</taxon>
        <taxon>Oxalobacteraceae</taxon>
        <taxon>Telluria group</taxon>
        <taxon>Rugamonas</taxon>
    </lineage>
</organism>
<dbReference type="EC" id="2.7.13.3" evidence="3"/>
<feature type="transmembrane region" description="Helical" evidence="10">
    <location>
        <begin position="132"/>
        <end position="152"/>
    </location>
</feature>
<comment type="catalytic activity">
    <reaction evidence="1">
        <text>ATP + protein L-histidine = ADP + protein N-phospho-L-histidine.</text>
        <dbReference type="EC" id="2.7.13.3"/>
    </reaction>
</comment>
<accession>A0A7W2IBS8</accession>
<dbReference type="Proteomes" id="UP000534388">
    <property type="component" value="Unassembled WGS sequence"/>
</dbReference>
<dbReference type="InterPro" id="IPR050980">
    <property type="entry name" value="2C_sensor_his_kinase"/>
</dbReference>
<comment type="caution">
    <text evidence="13">The sequence shown here is derived from an EMBL/GenBank/DDBJ whole genome shotgun (WGS) entry which is preliminary data.</text>
</comment>
<dbReference type="PROSITE" id="PS50109">
    <property type="entry name" value="HIS_KIN"/>
    <property type="match status" value="1"/>
</dbReference>
<dbReference type="InterPro" id="IPR005467">
    <property type="entry name" value="His_kinase_dom"/>
</dbReference>
<dbReference type="CDD" id="cd00082">
    <property type="entry name" value="HisKA"/>
    <property type="match status" value="1"/>
</dbReference>
<dbReference type="PANTHER" id="PTHR44936">
    <property type="entry name" value="SENSOR PROTEIN CREC"/>
    <property type="match status" value="1"/>
</dbReference>
<dbReference type="RefSeq" id="WP_182162797.1">
    <property type="nucleotide sequence ID" value="NZ_JACEZT010000007.1"/>
</dbReference>
<evidence type="ECO:0000256" key="5">
    <source>
        <dbReference type="ARBA" id="ARBA00022553"/>
    </source>
</evidence>
<keyword evidence="10" id="KW-0472">Membrane</keyword>
<evidence type="ECO:0000256" key="2">
    <source>
        <dbReference type="ARBA" id="ARBA00004651"/>
    </source>
</evidence>
<sequence length="415" mass="45275">MSRLYFRFYIALLASLMLFALAVSLLWHRDGGPMERSDATLARLVQNTLAPAGAPAEQQQAALERMASGIHARMTLYAPDWTPLATVGPPLPKPEWRLRTMAAPPRASWVRLPDGRQLLSSQPLGFANARQVLHAMLLLLVLGVAVAAYPIVRQLTRRLERLQTGVESLGAGDLSARVKVEGKDEVAQLARSFNRAADQIEQLVGAHKTLLANASHELRTPLARIRLALELVKDTVDAKRRAGLEQDIAELDHLLDEILLASRLGAIDDAMAVEDVDLLALAAEECAHYDDALLNGASATVRGDPRLLRRLLRNLLENARRHGVAPAHVQIERYDAADAPIVTLSVWDSGPGIPAGEFERVFEPFYRRAGTQDNHGAGLGLALVRQIARRHGGDARCATMPDGRSRFAITLPLAG</sequence>
<dbReference type="Gene3D" id="1.10.287.130">
    <property type="match status" value="1"/>
</dbReference>
<evidence type="ECO:0000313" key="14">
    <source>
        <dbReference type="Proteomes" id="UP000534388"/>
    </source>
</evidence>
<keyword evidence="10" id="KW-1133">Transmembrane helix</keyword>
<dbReference type="PANTHER" id="PTHR44936:SF10">
    <property type="entry name" value="SENSOR PROTEIN RSTB"/>
    <property type="match status" value="1"/>
</dbReference>
<feature type="domain" description="Histidine kinase" evidence="11">
    <location>
        <begin position="213"/>
        <end position="415"/>
    </location>
</feature>
<dbReference type="InterPro" id="IPR036097">
    <property type="entry name" value="HisK_dim/P_sf"/>
</dbReference>
<keyword evidence="5" id="KW-0597">Phosphoprotein</keyword>
<dbReference type="Gene3D" id="3.30.565.10">
    <property type="entry name" value="Histidine kinase-like ATPase, C-terminal domain"/>
    <property type="match status" value="1"/>
</dbReference>
<dbReference type="Pfam" id="PF00512">
    <property type="entry name" value="HisKA"/>
    <property type="match status" value="1"/>
</dbReference>
<dbReference type="CDD" id="cd00075">
    <property type="entry name" value="HATPase"/>
    <property type="match status" value="1"/>
</dbReference>
<dbReference type="InterPro" id="IPR036890">
    <property type="entry name" value="HATPase_C_sf"/>
</dbReference>
<evidence type="ECO:0000313" key="13">
    <source>
        <dbReference type="EMBL" id="MBA5637826.1"/>
    </source>
</evidence>
<dbReference type="GO" id="GO:0005886">
    <property type="term" value="C:plasma membrane"/>
    <property type="evidence" value="ECO:0007669"/>
    <property type="project" value="UniProtKB-SubCell"/>
</dbReference>
<gene>
    <name evidence="13" type="ORF">H3H37_12255</name>
</gene>
<protein>
    <recommendedName>
        <fullName evidence="3">histidine kinase</fullName>
        <ecNumber evidence="3">2.7.13.3</ecNumber>
    </recommendedName>
</protein>
<dbReference type="EMBL" id="JACEZT010000007">
    <property type="protein sequence ID" value="MBA5637826.1"/>
    <property type="molecule type" value="Genomic_DNA"/>
</dbReference>
<dbReference type="Gene3D" id="1.10.8.500">
    <property type="entry name" value="HAMP domain in histidine kinase"/>
    <property type="match status" value="1"/>
</dbReference>
<comment type="subcellular location">
    <subcellularLocation>
        <location evidence="2">Cell membrane</location>
        <topology evidence="2">Multi-pass membrane protein</topology>
    </subcellularLocation>
</comment>
<evidence type="ECO:0000256" key="3">
    <source>
        <dbReference type="ARBA" id="ARBA00012438"/>
    </source>
</evidence>
<dbReference type="SUPFAM" id="SSF47384">
    <property type="entry name" value="Homodimeric domain of signal transducing histidine kinase"/>
    <property type="match status" value="1"/>
</dbReference>